<dbReference type="NCBIfam" id="NF002111">
    <property type="entry name" value="PRK00951.2-1"/>
    <property type="match status" value="1"/>
</dbReference>
<dbReference type="CDD" id="cd07914">
    <property type="entry name" value="IGPD"/>
    <property type="match status" value="1"/>
</dbReference>
<dbReference type="Pfam" id="PF00475">
    <property type="entry name" value="IGPD"/>
    <property type="match status" value="1"/>
</dbReference>
<dbReference type="EC" id="4.2.1.19" evidence="6 7"/>
<dbReference type="FunFam" id="3.30.230.40:FF:000003">
    <property type="entry name" value="Imidazoleglycerol-phosphate dehydratase HisB"/>
    <property type="match status" value="1"/>
</dbReference>
<keyword evidence="3 6" id="KW-0028">Amino-acid biosynthesis</keyword>
<sequence length="194" mass="21606">MRTATITRQTGETKITVELNLDQQTGVEIQTGIGYFDHMLNLFAKHGRFGLKVTAQGDLEVDAHHTVEDTGIVLGECFKQALGDKAQIERYGDAWVPMDEVLAQVVVDLSGRSYLVFDSEFENPRLGDYETEVTEDFFQAVAFAAEMNLHARALYGRNTHHKIEALFKAFARAMRKAVTINPEIVGVNSTKGVI</sequence>
<comment type="subcellular location">
    <subcellularLocation>
        <location evidence="6 7">Cytoplasm</location>
    </subcellularLocation>
</comment>
<evidence type="ECO:0000256" key="3">
    <source>
        <dbReference type="ARBA" id="ARBA00022605"/>
    </source>
</evidence>
<dbReference type="PROSITE" id="PS00955">
    <property type="entry name" value="IGP_DEHYDRATASE_2"/>
    <property type="match status" value="1"/>
</dbReference>
<dbReference type="GO" id="GO:0005737">
    <property type="term" value="C:cytoplasm"/>
    <property type="evidence" value="ECO:0007669"/>
    <property type="project" value="UniProtKB-SubCell"/>
</dbReference>
<protein>
    <recommendedName>
        <fullName evidence="2 6">Imidazoleglycerol-phosphate dehydratase</fullName>
        <shortName evidence="6">IGPD</shortName>
        <ecNumber evidence="6 7">4.2.1.19</ecNumber>
    </recommendedName>
</protein>
<evidence type="ECO:0000256" key="1">
    <source>
        <dbReference type="ARBA" id="ARBA00005047"/>
    </source>
</evidence>
<accession>H4GKV4</accession>
<proteinExistence type="inferred from homology"/>
<dbReference type="Proteomes" id="UP000004567">
    <property type="component" value="Unassembled WGS sequence"/>
</dbReference>
<dbReference type="InterPro" id="IPR038494">
    <property type="entry name" value="IGPD_sf"/>
</dbReference>
<dbReference type="PATRIC" id="fig|1144300.3.peg.1686"/>
<dbReference type="InterPro" id="IPR000807">
    <property type="entry name" value="ImidazoleglycerolP_deHydtase"/>
</dbReference>
<keyword evidence="4 6" id="KW-0368">Histidine biosynthesis</keyword>
<dbReference type="STRING" id="1144300.PS3_904"/>
<reference evidence="8 9" key="1">
    <citation type="journal article" date="2013" name="Genome Announc.">
        <title>Genome Sequence of Lactobacillus gastricus PS3, a Strain Isolated from Human Milk.</title>
        <authorList>
            <person name="Martin V."/>
            <person name="Cardenas N."/>
            <person name="Jimenez E."/>
            <person name="Maldonado A."/>
            <person name="Rodriguez J.M."/>
            <person name="Fernandez L."/>
        </authorList>
    </citation>
    <scope>NUCLEOTIDE SEQUENCE [LARGE SCALE GENOMIC DNA]</scope>
    <source>
        <strain evidence="8 9">PS3</strain>
    </source>
</reference>
<comment type="caution">
    <text evidence="8">The sequence shown here is derived from an EMBL/GenBank/DDBJ whole genome shotgun (WGS) entry which is preliminary data.</text>
</comment>
<dbReference type="SUPFAM" id="SSF54211">
    <property type="entry name" value="Ribosomal protein S5 domain 2-like"/>
    <property type="match status" value="2"/>
</dbReference>
<dbReference type="OrthoDB" id="9790411at2"/>
<keyword evidence="5 6" id="KW-0456">Lyase</keyword>
<name>H4GKV4_9LACO</name>
<evidence type="ECO:0000256" key="7">
    <source>
        <dbReference type="RuleBase" id="RU000599"/>
    </source>
</evidence>
<evidence type="ECO:0000313" key="9">
    <source>
        <dbReference type="Proteomes" id="UP000004567"/>
    </source>
</evidence>
<dbReference type="InterPro" id="IPR020565">
    <property type="entry name" value="ImidazoleglycerP_deHydtase_CS"/>
</dbReference>
<dbReference type="HAMAP" id="MF_00076">
    <property type="entry name" value="HisB"/>
    <property type="match status" value="1"/>
</dbReference>
<dbReference type="PANTHER" id="PTHR23133">
    <property type="entry name" value="IMIDAZOLEGLYCEROL-PHOSPHATE DEHYDRATASE HIS7"/>
    <property type="match status" value="1"/>
</dbReference>
<dbReference type="PROSITE" id="PS00954">
    <property type="entry name" value="IGP_DEHYDRATASE_1"/>
    <property type="match status" value="1"/>
</dbReference>
<dbReference type="NCBIfam" id="NF002107">
    <property type="entry name" value="PRK00951.1-2"/>
    <property type="match status" value="1"/>
</dbReference>
<comment type="pathway">
    <text evidence="1 6 7">Amino-acid biosynthesis; L-histidine biosynthesis; L-histidine from 5-phospho-alpha-D-ribose 1-diphosphate: step 6/9.</text>
</comment>
<dbReference type="GO" id="GO:0000105">
    <property type="term" value="P:L-histidine biosynthetic process"/>
    <property type="evidence" value="ECO:0007669"/>
    <property type="project" value="UniProtKB-UniRule"/>
</dbReference>
<dbReference type="RefSeq" id="WP_007122686.1">
    <property type="nucleotide sequence ID" value="NZ_AICN01000072.1"/>
</dbReference>
<dbReference type="NCBIfam" id="NF002114">
    <property type="entry name" value="PRK00951.2-4"/>
    <property type="match status" value="1"/>
</dbReference>
<keyword evidence="6" id="KW-0963">Cytoplasm</keyword>
<dbReference type="Gene3D" id="3.30.230.40">
    <property type="entry name" value="Imidazole glycerol phosphate dehydratase, domain 1"/>
    <property type="match status" value="2"/>
</dbReference>
<comment type="catalytic activity">
    <reaction evidence="6 7">
        <text>D-erythro-1-(imidazol-4-yl)glycerol 3-phosphate = 3-(imidazol-4-yl)-2-oxopropyl phosphate + H2O</text>
        <dbReference type="Rhea" id="RHEA:11040"/>
        <dbReference type="ChEBI" id="CHEBI:15377"/>
        <dbReference type="ChEBI" id="CHEBI:57766"/>
        <dbReference type="ChEBI" id="CHEBI:58278"/>
        <dbReference type="EC" id="4.2.1.19"/>
    </reaction>
</comment>
<organism evidence="8 9">
    <name type="scientific">Limosilactobacillus gastricus PS3</name>
    <dbReference type="NCBI Taxonomy" id="1144300"/>
    <lineage>
        <taxon>Bacteria</taxon>
        <taxon>Bacillati</taxon>
        <taxon>Bacillota</taxon>
        <taxon>Bacilli</taxon>
        <taxon>Lactobacillales</taxon>
        <taxon>Lactobacillaceae</taxon>
        <taxon>Limosilactobacillus</taxon>
    </lineage>
</organism>
<evidence type="ECO:0000256" key="6">
    <source>
        <dbReference type="HAMAP-Rule" id="MF_00076"/>
    </source>
</evidence>
<dbReference type="InterPro" id="IPR020568">
    <property type="entry name" value="Ribosomal_Su5_D2-typ_SF"/>
</dbReference>
<dbReference type="EMBL" id="AICN01000072">
    <property type="protein sequence ID" value="EHS85024.1"/>
    <property type="molecule type" value="Genomic_DNA"/>
</dbReference>
<evidence type="ECO:0000256" key="5">
    <source>
        <dbReference type="ARBA" id="ARBA00023239"/>
    </source>
</evidence>
<evidence type="ECO:0000256" key="4">
    <source>
        <dbReference type="ARBA" id="ARBA00023102"/>
    </source>
</evidence>
<comment type="similarity">
    <text evidence="6 7">Belongs to the imidazoleglycerol-phosphate dehydratase family.</text>
</comment>
<dbReference type="AlphaFoldDB" id="H4GKV4"/>
<dbReference type="FunFam" id="3.30.230.40:FF:000001">
    <property type="entry name" value="Imidazoleglycerol-phosphate dehydratase HisB"/>
    <property type="match status" value="1"/>
</dbReference>
<evidence type="ECO:0000313" key="8">
    <source>
        <dbReference type="EMBL" id="EHS85024.1"/>
    </source>
</evidence>
<gene>
    <name evidence="6" type="primary">hisB</name>
    <name evidence="8" type="ORF">PS3_904</name>
</gene>
<dbReference type="PANTHER" id="PTHR23133:SF2">
    <property type="entry name" value="IMIDAZOLEGLYCEROL-PHOSPHATE DEHYDRATASE"/>
    <property type="match status" value="1"/>
</dbReference>
<dbReference type="UniPathway" id="UPA00031">
    <property type="reaction ID" value="UER00011"/>
</dbReference>
<evidence type="ECO:0000256" key="2">
    <source>
        <dbReference type="ARBA" id="ARBA00016664"/>
    </source>
</evidence>
<dbReference type="GO" id="GO:0004424">
    <property type="term" value="F:imidazoleglycerol-phosphate dehydratase activity"/>
    <property type="evidence" value="ECO:0007669"/>
    <property type="project" value="UniProtKB-UniRule"/>
</dbReference>